<evidence type="ECO:0000259" key="2">
    <source>
        <dbReference type="SMART" id="SM01204"/>
    </source>
</evidence>
<dbReference type="SMART" id="SM01204">
    <property type="entry name" value="FIST_C"/>
    <property type="match status" value="1"/>
</dbReference>
<evidence type="ECO:0000259" key="1">
    <source>
        <dbReference type="SMART" id="SM00897"/>
    </source>
</evidence>
<name>A0ABV6IUB1_9PROT</name>
<sequence>MLCEKRTWTADGGWVGRSPNLRDAGLVLYFGDREVLAEGSWLEDLHGTYPKACFIGCSTGGQIARNELLDGVLVAIAVRFAATRVSLADFEISGPADSRTAGEAIGQALAADDLSGVFVLSDGLLVNGSSLVAGLGAVLGPSVPISGGLAGDGPHFKATTVGVGTDTPREGRVAAVGFYGSAIRLGYGSGGGWESFGPSRLVTRSASNLLLQLDSISALDLYERYLGDEASGLPGTGLHYPLRVWNPAKPQHDVVRTVLAVDRNAKTMTFAGDIPQGFNAQLMHGRFEELVAAAAEAATHASSSLPPTAESRQQLAILVSCIGRRLAMGQATGDEIQAATARLPPGTMTTGFYSYGEVAPHRISGVCELHNQSMTVTVISEAPG</sequence>
<dbReference type="Pfam" id="PF08495">
    <property type="entry name" value="FIST"/>
    <property type="match status" value="1"/>
</dbReference>
<organism evidence="3 4">
    <name type="scientific">Muricoccus vinaceus</name>
    <dbReference type="NCBI Taxonomy" id="424704"/>
    <lineage>
        <taxon>Bacteria</taxon>
        <taxon>Pseudomonadati</taxon>
        <taxon>Pseudomonadota</taxon>
        <taxon>Alphaproteobacteria</taxon>
        <taxon>Acetobacterales</taxon>
        <taxon>Roseomonadaceae</taxon>
        <taxon>Muricoccus</taxon>
    </lineage>
</organism>
<evidence type="ECO:0000313" key="4">
    <source>
        <dbReference type="Proteomes" id="UP001589789"/>
    </source>
</evidence>
<accession>A0ABV6IUB1</accession>
<gene>
    <name evidence="3" type="ORF">ACFFIC_16865</name>
</gene>
<keyword evidence="4" id="KW-1185">Reference proteome</keyword>
<protein>
    <submittedName>
        <fullName evidence="3">FIST signal transduction protein</fullName>
    </submittedName>
</protein>
<dbReference type="InterPro" id="IPR013702">
    <property type="entry name" value="FIST_domain_N"/>
</dbReference>
<reference evidence="3 4" key="1">
    <citation type="submission" date="2024-09" db="EMBL/GenBank/DDBJ databases">
        <authorList>
            <person name="Sun Q."/>
            <person name="Mori K."/>
        </authorList>
    </citation>
    <scope>NUCLEOTIDE SEQUENCE [LARGE SCALE GENOMIC DNA]</scope>
    <source>
        <strain evidence="3 4">CCM 7468</strain>
    </source>
</reference>
<dbReference type="SMART" id="SM00897">
    <property type="entry name" value="FIST"/>
    <property type="match status" value="1"/>
</dbReference>
<dbReference type="PANTHER" id="PTHR40252:SF2">
    <property type="entry name" value="BLR0328 PROTEIN"/>
    <property type="match status" value="1"/>
</dbReference>
<dbReference type="RefSeq" id="WP_377052423.1">
    <property type="nucleotide sequence ID" value="NZ_JBHLVZ010000053.1"/>
</dbReference>
<comment type="caution">
    <text evidence="3">The sequence shown here is derived from an EMBL/GenBank/DDBJ whole genome shotgun (WGS) entry which is preliminary data.</text>
</comment>
<dbReference type="PANTHER" id="PTHR40252">
    <property type="entry name" value="BLR0328 PROTEIN"/>
    <property type="match status" value="1"/>
</dbReference>
<evidence type="ECO:0000313" key="3">
    <source>
        <dbReference type="EMBL" id="MFC0387204.1"/>
    </source>
</evidence>
<feature type="domain" description="FIST C-domain" evidence="2">
    <location>
        <begin position="218"/>
        <end position="361"/>
    </location>
</feature>
<dbReference type="Proteomes" id="UP001589789">
    <property type="component" value="Unassembled WGS sequence"/>
</dbReference>
<dbReference type="Pfam" id="PF10442">
    <property type="entry name" value="FIST_C"/>
    <property type="match status" value="1"/>
</dbReference>
<dbReference type="InterPro" id="IPR019494">
    <property type="entry name" value="FIST_C"/>
</dbReference>
<feature type="domain" description="FIST" evidence="1">
    <location>
        <begin position="23"/>
        <end position="217"/>
    </location>
</feature>
<dbReference type="EMBL" id="JBHLVZ010000053">
    <property type="protein sequence ID" value="MFC0387204.1"/>
    <property type="molecule type" value="Genomic_DNA"/>
</dbReference>
<proteinExistence type="predicted"/>